<feature type="compositionally biased region" description="Basic and acidic residues" evidence="1">
    <location>
        <begin position="126"/>
        <end position="137"/>
    </location>
</feature>
<protein>
    <submittedName>
        <fullName evidence="3">Uncharacterized protein</fullName>
    </submittedName>
</protein>
<feature type="compositionally biased region" description="Low complexity" evidence="1">
    <location>
        <begin position="110"/>
        <end position="125"/>
    </location>
</feature>
<feature type="signal peptide" evidence="2">
    <location>
        <begin position="1"/>
        <end position="28"/>
    </location>
</feature>
<feature type="region of interest" description="Disordered" evidence="1">
    <location>
        <begin position="107"/>
        <end position="137"/>
    </location>
</feature>
<evidence type="ECO:0000313" key="4">
    <source>
        <dbReference type="Proteomes" id="UP001297092"/>
    </source>
</evidence>
<keyword evidence="2" id="KW-0732">Signal</keyword>
<gene>
    <name evidence="3" type="ORF">KIV10_05525</name>
</gene>
<dbReference type="RefSeq" id="WP_214112493.1">
    <property type="nucleotide sequence ID" value="NZ_JAHCTB010000002.1"/>
</dbReference>
<proteinExistence type="predicted"/>
<name>A0ABS5S347_9FLAO</name>
<dbReference type="Proteomes" id="UP001297092">
    <property type="component" value="Unassembled WGS sequence"/>
</dbReference>
<evidence type="ECO:0000256" key="2">
    <source>
        <dbReference type="SAM" id="SignalP"/>
    </source>
</evidence>
<keyword evidence="4" id="KW-1185">Reference proteome</keyword>
<sequence length="137" mass="14710">MKNFMKAKAGIFLIAILMIAFTGFGATTADPIQNSKDQVAVERHADMVSVVAAKAVQIQVMVLSIGSTDSVNDVALKTSGTKAHYSSPNPLKILYYQDGYDRHGTGFIHNINKPPSNSNCSNSNDSIRRHADPGSLS</sequence>
<evidence type="ECO:0000256" key="1">
    <source>
        <dbReference type="SAM" id="MobiDB-lite"/>
    </source>
</evidence>
<accession>A0ABS5S347</accession>
<reference evidence="3 4" key="1">
    <citation type="submission" date="2021-05" db="EMBL/GenBank/DDBJ databases">
        <title>Aequorivita echinoideorum JCM 30378 genome.</title>
        <authorList>
            <person name="Zhang H."/>
            <person name="Li C."/>
        </authorList>
    </citation>
    <scope>NUCLEOTIDE SEQUENCE [LARGE SCALE GENOMIC DNA]</scope>
    <source>
        <strain evidence="3 4">JCM30378</strain>
    </source>
</reference>
<evidence type="ECO:0000313" key="3">
    <source>
        <dbReference type="EMBL" id="MBT0607636.1"/>
    </source>
</evidence>
<dbReference type="EMBL" id="JAHCTB010000002">
    <property type="protein sequence ID" value="MBT0607636.1"/>
    <property type="molecule type" value="Genomic_DNA"/>
</dbReference>
<feature type="chain" id="PRO_5047369246" evidence="2">
    <location>
        <begin position="29"/>
        <end position="137"/>
    </location>
</feature>
<organism evidence="3 4">
    <name type="scientific">Aequorivita echinoideorum</name>
    <dbReference type="NCBI Taxonomy" id="1549647"/>
    <lineage>
        <taxon>Bacteria</taxon>
        <taxon>Pseudomonadati</taxon>
        <taxon>Bacteroidota</taxon>
        <taxon>Flavobacteriia</taxon>
        <taxon>Flavobacteriales</taxon>
        <taxon>Flavobacteriaceae</taxon>
        <taxon>Aequorivita</taxon>
    </lineage>
</organism>
<comment type="caution">
    <text evidence="3">The sequence shown here is derived from an EMBL/GenBank/DDBJ whole genome shotgun (WGS) entry which is preliminary data.</text>
</comment>